<protein>
    <submittedName>
        <fullName evidence="2">Uncharacterized protein</fullName>
    </submittedName>
</protein>
<evidence type="ECO:0000313" key="1">
    <source>
        <dbReference type="Proteomes" id="UP000887560"/>
    </source>
</evidence>
<sequence>MEAICKSENDGILCFDTPESLFKWNGVGNITSNRQQSTYKLNNFNWNKAAKRPRTLVCHDHRGGYLEYE</sequence>
<name>A0A915NMH1_9BILA</name>
<dbReference type="Proteomes" id="UP000887560">
    <property type="component" value="Unplaced"/>
</dbReference>
<proteinExistence type="predicted"/>
<evidence type="ECO:0000313" key="2">
    <source>
        <dbReference type="WBParaSite" id="scf7180000418710.g2785"/>
    </source>
</evidence>
<dbReference type="WBParaSite" id="scf7180000418710.g2785">
    <property type="protein sequence ID" value="scf7180000418710.g2785"/>
    <property type="gene ID" value="scf7180000418710.g2785"/>
</dbReference>
<keyword evidence="1" id="KW-1185">Reference proteome</keyword>
<organism evidence="1 2">
    <name type="scientific">Meloidogyne floridensis</name>
    <dbReference type="NCBI Taxonomy" id="298350"/>
    <lineage>
        <taxon>Eukaryota</taxon>
        <taxon>Metazoa</taxon>
        <taxon>Ecdysozoa</taxon>
        <taxon>Nematoda</taxon>
        <taxon>Chromadorea</taxon>
        <taxon>Rhabditida</taxon>
        <taxon>Tylenchina</taxon>
        <taxon>Tylenchomorpha</taxon>
        <taxon>Tylenchoidea</taxon>
        <taxon>Meloidogynidae</taxon>
        <taxon>Meloidogyninae</taxon>
        <taxon>Meloidogyne</taxon>
    </lineage>
</organism>
<dbReference type="AlphaFoldDB" id="A0A915NMH1"/>
<accession>A0A915NMH1</accession>
<reference evidence="2" key="1">
    <citation type="submission" date="2022-11" db="UniProtKB">
        <authorList>
            <consortium name="WormBaseParasite"/>
        </authorList>
    </citation>
    <scope>IDENTIFICATION</scope>
</reference>